<protein>
    <submittedName>
        <fullName evidence="3">S-DNA-T family DNA segregation ATPase FtsK/SpoIIIE</fullName>
    </submittedName>
</protein>
<evidence type="ECO:0000256" key="1">
    <source>
        <dbReference type="SAM" id="MobiDB-lite"/>
    </source>
</evidence>
<dbReference type="InterPro" id="IPR027417">
    <property type="entry name" value="P-loop_NTPase"/>
</dbReference>
<feature type="compositionally biased region" description="Basic and acidic residues" evidence="1">
    <location>
        <begin position="1"/>
        <end position="33"/>
    </location>
</feature>
<comment type="caution">
    <text evidence="3">The sequence shown here is derived from an EMBL/GenBank/DDBJ whole genome shotgun (WGS) entry which is preliminary data.</text>
</comment>
<proteinExistence type="predicted"/>
<dbReference type="RefSeq" id="WP_183649660.1">
    <property type="nucleotide sequence ID" value="NZ_BAAAXX010000150.1"/>
</dbReference>
<dbReference type="EMBL" id="JACIBV010000001">
    <property type="protein sequence ID" value="MBB3728126.1"/>
    <property type="molecule type" value="Genomic_DNA"/>
</dbReference>
<keyword evidence="2" id="KW-0812">Transmembrane</keyword>
<sequence>MTHNPHEPADHFDDPDRRRTDHPDGPAHDRTDDNADGPGAEVVPIESARAGRHPYQTPAPDEAHPDEADGPLVLHGHVVRVDQPGGDADWLARLEVQARERRPIVPLWLRSRSEAASVLKWVSRHYLHVTGYHLTRTPKYGLKLAARAPRGAVWLAGGMVRWTFDWEGEPARLIAVQRNDYDAYLKLSRQRDARVRLRVPVALVTLATLLLAGILIAASAPSIGQWTALGVALAVLGVCGKVPDRPLLDRAVLRHGLEKLTSDIVLRALGSLGIAEINKALSKASKTTQADAIRFNAPIMRDGPGWRADVDLPLGVTVSDVVEKRDRLASGLRRPLGCVWPEPMHGQHPGRMVLWVGDTDMNTARQPAWPLRRGGQADIFKPIPFGTDQRGRLVALTLMFNSMLIGAMPRVGKTFSLKPLVLAMGLDPIVQAMVFELKGTGDLSFAEKFAHEYASGLDDETMRRALLALRALKAELVSHRSGVIASLPKDLCPENKVTRALAERVSLGLHPIGLIIDECQNLFSHPAFGAEAGELAEFIIRVGPAMGVFLILATQRPDKRSLPTGIAANVGIRFSLRVMGQTENDMILGTSMYQNGIRATTFTAEDKGIGYLVGVKTDPQIVKTFFFDAPTADQIAERARDLRIAAGRLSGHAAGQAPEHEAAHGFDLLKDIASVVPTGEAKVWSETVCARLAELRPEVYTGWEPEQLAAALAPHGIDTIQISRRIDGKQLNRRGIDRSHIAAVITDRNHNRPTG</sequence>
<accession>A0A7W5V599</accession>
<dbReference type="Gene3D" id="3.40.50.300">
    <property type="entry name" value="P-loop containing nucleotide triphosphate hydrolases"/>
    <property type="match status" value="1"/>
</dbReference>
<feature type="transmembrane region" description="Helical" evidence="2">
    <location>
        <begin position="197"/>
        <end position="217"/>
    </location>
</feature>
<name>A0A7W5V599_9ACTN</name>
<gene>
    <name evidence="3" type="ORF">FHR33_003986</name>
</gene>
<keyword evidence="2" id="KW-0472">Membrane</keyword>
<dbReference type="Proteomes" id="UP000579945">
    <property type="component" value="Unassembled WGS sequence"/>
</dbReference>
<evidence type="ECO:0000313" key="4">
    <source>
        <dbReference type="Proteomes" id="UP000579945"/>
    </source>
</evidence>
<dbReference type="AlphaFoldDB" id="A0A7W5V599"/>
<evidence type="ECO:0000313" key="3">
    <source>
        <dbReference type="EMBL" id="MBB3728126.1"/>
    </source>
</evidence>
<feature type="region of interest" description="Disordered" evidence="1">
    <location>
        <begin position="1"/>
        <end position="70"/>
    </location>
</feature>
<dbReference type="SUPFAM" id="SSF52540">
    <property type="entry name" value="P-loop containing nucleoside triphosphate hydrolases"/>
    <property type="match status" value="1"/>
</dbReference>
<reference evidence="3 4" key="1">
    <citation type="submission" date="2020-08" db="EMBL/GenBank/DDBJ databases">
        <title>Sequencing the genomes of 1000 actinobacteria strains.</title>
        <authorList>
            <person name="Klenk H.-P."/>
        </authorList>
    </citation>
    <scope>NUCLEOTIDE SEQUENCE [LARGE SCALE GENOMIC DNA]</scope>
    <source>
        <strain evidence="3 4">DSM 44320</strain>
    </source>
</reference>
<organism evidence="3 4">
    <name type="scientific">Nonomuraea dietziae</name>
    <dbReference type="NCBI Taxonomy" id="65515"/>
    <lineage>
        <taxon>Bacteria</taxon>
        <taxon>Bacillati</taxon>
        <taxon>Actinomycetota</taxon>
        <taxon>Actinomycetes</taxon>
        <taxon>Streptosporangiales</taxon>
        <taxon>Streptosporangiaceae</taxon>
        <taxon>Nonomuraea</taxon>
    </lineage>
</organism>
<dbReference type="GeneID" id="95390381"/>
<keyword evidence="2" id="KW-1133">Transmembrane helix</keyword>
<evidence type="ECO:0000256" key="2">
    <source>
        <dbReference type="SAM" id="Phobius"/>
    </source>
</evidence>
<keyword evidence="4" id="KW-1185">Reference proteome</keyword>